<dbReference type="PROSITE" id="PS50110">
    <property type="entry name" value="RESPONSE_REGULATORY"/>
    <property type="match status" value="1"/>
</dbReference>
<dbReference type="AlphaFoldDB" id="A0A1E8PVK5"/>
<dbReference type="GO" id="GO:0005829">
    <property type="term" value="C:cytosol"/>
    <property type="evidence" value="ECO:0007669"/>
    <property type="project" value="TreeGrafter"/>
</dbReference>
<feature type="domain" description="Response regulatory" evidence="8">
    <location>
        <begin position="3"/>
        <end position="117"/>
    </location>
</feature>
<feature type="domain" description="OmpR/PhoB-type" evidence="9">
    <location>
        <begin position="124"/>
        <end position="227"/>
    </location>
</feature>
<dbReference type="Proteomes" id="UP000092634">
    <property type="component" value="Unassembled WGS sequence"/>
</dbReference>
<proteinExistence type="predicted"/>
<dbReference type="SMART" id="SM00862">
    <property type="entry name" value="Trans_reg_C"/>
    <property type="match status" value="1"/>
</dbReference>
<gene>
    <name evidence="10" type="ORF">BA896_008110</name>
</gene>
<evidence type="ECO:0000313" key="10">
    <source>
        <dbReference type="EMBL" id="OFJ50147.1"/>
    </source>
</evidence>
<keyword evidence="5" id="KW-0804">Transcription</keyword>
<evidence type="ECO:0000259" key="9">
    <source>
        <dbReference type="PROSITE" id="PS51755"/>
    </source>
</evidence>
<sequence>MLNLILLEDEAVLRQELAEFLGDCGYRVTAVADMAAFHACYAPALHRIAVIDLGLPDGEGMLLVRALREQGRPIGIVVFTARGTTRDKVNGLSGGADYYLPKSADLDELAATLGALVRRLGESAAAVSVAPVTAWVLELGPRRLLPPGGEAIALSQQDVTVLHVLMAEPEHIVSRQQIVQSMDEDFLSYDQRRLDTQISRLRRKVEQACGMTLPINTARNAGYRFYADAQVCL</sequence>
<dbReference type="Pfam" id="PF00072">
    <property type="entry name" value="Response_reg"/>
    <property type="match status" value="1"/>
</dbReference>
<dbReference type="SUPFAM" id="SSF46894">
    <property type="entry name" value="C-terminal effector domain of the bipartite response regulators"/>
    <property type="match status" value="1"/>
</dbReference>
<dbReference type="InterPro" id="IPR036388">
    <property type="entry name" value="WH-like_DNA-bd_sf"/>
</dbReference>
<dbReference type="CDD" id="cd00383">
    <property type="entry name" value="trans_reg_C"/>
    <property type="match status" value="1"/>
</dbReference>
<evidence type="ECO:0000259" key="8">
    <source>
        <dbReference type="PROSITE" id="PS50110"/>
    </source>
</evidence>
<dbReference type="Gene3D" id="3.40.50.2300">
    <property type="match status" value="1"/>
</dbReference>
<dbReference type="InterPro" id="IPR039420">
    <property type="entry name" value="WalR-like"/>
</dbReference>
<dbReference type="Pfam" id="PF00486">
    <property type="entry name" value="Trans_reg_C"/>
    <property type="match status" value="1"/>
</dbReference>
<dbReference type="InterPro" id="IPR011006">
    <property type="entry name" value="CheY-like_superfamily"/>
</dbReference>
<feature type="modified residue" description="4-aspartylphosphate" evidence="6">
    <location>
        <position position="52"/>
    </location>
</feature>
<evidence type="ECO:0000256" key="2">
    <source>
        <dbReference type="ARBA" id="ARBA00023012"/>
    </source>
</evidence>
<organism evidence="10 11">
    <name type="scientific">Janthinobacterium lividum</name>
    <dbReference type="NCBI Taxonomy" id="29581"/>
    <lineage>
        <taxon>Bacteria</taxon>
        <taxon>Pseudomonadati</taxon>
        <taxon>Pseudomonadota</taxon>
        <taxon>Betaproteobacteria</taxon>
        <taxon>Burkholderiales</taxon>
        <taxon>Oxalobacteraceae</taxon>
        <taxon>Janthinobacterium</taxon>
    </lineage>
</organism>
<dbReference type="GO" id="GO:0000976">
    <property type="term" value="F:transcription cis-regulatory region binding"/>
    <property type="evidence" value="ECO:0007669"/>
    <property type="project" value="TreeGrafter"/>
</dbReference>
<reference evidence="10 11" key="1">
    <citation type="submission" date="2016-10" db="EMBL/GenBank/DDBJ databases">
        <title>Updated version of Genome Assembly of Janthinobacterium lividum ERGS5:01.</title>
        <authorList>
            <person name="Kumar R."/>
            <person name="Acharya V."/>
            <person name="Singh D."/>
        </authorList>
    </citation>
    <scope>NUCLEOTIDE SEQUENCE [LARGE SCALE GENOMIC DNA]</scope>
    <source>
        <strain evidence="10 11">ERGS5:01</strain>
    </source>
</reference>
<dbReference type="InterPro" id="IPR016032">
    <property type="entry name" value="Sig_transdc_resp-reg_C-effctor"/>
</dbReference>
<dbReference type="EMBL" id="MAQB02000001">
    <property type="protein sequence ID" value="OFJ50147.1"/>
    <property type="molecule type" value="Genomic_DNA"/>
</dbReference>
<keyword evidence="2" id="KW-0902">Two-component regulatory system</keyword>
<dbReference type="GO" id="GO:0000156">
    <property type="term" value="F:phosphorelay response regulator activity"/>
    <property type="evidence" value="ECO:0007669"/>
    <property type="project" value="TreeGrafter"/>
</dbReference>
<evidence type="ECO:0000256" key="4">
    <source>
        <dbReference type="ARBA" id="ARBA00023125"/>
    </source>
</evidence>
<keyword evidence="4 7" id="KW-0238">DNA-binding</keyword>
<keyword evidence="1 6" id="KW-0597">Phosphoprotein</keyword>
<evidence type="ECO:0000256" key="3">
    <source>
        <dbReference type="ARBA" id="ARBA00023015"/>
    </source>
</evidence>
<dbReference type="SMART" id="SM00448">
    <property type="entry name" value="REC"/>
    <property type="match status" value="1"/>
</dbReference>
<accession>A0A1E8PVK5</accession>
<evidence type="ECO:0000256" key="6">
    <source>
        <dbReference type="PROSITE-ProRule" id="PRU00169"/>
    </source>
</evidence>
<dbReference type="SUPFAM" id="SSF52172">
    <property type="entry name" value="CheY-like"/>
    <property type="match status" value="1"/>
</dbReference>
<evidence type="ECO:0000256" key="5">
    <source>
        <dbReference type="ARBA" id="ARBA00023163"/>
    </source>
</evidence>
<dbReference type="PANTHER" id="PTHR48111">
    <property type="entry name" value="REGULATOR OF RPOS"/>
    <property type="match status" value="1"/>
</dbReference>
<dbReference type="PROSITE" id="PS51755">
    <property type="entry name" value="OMPR_PHOB"/>
    <property type="match status" value="1"/>
</dbReference>
<keyword evidence="3" id="KW-0805">Transcription regulation</keyword>
<dbReference type="Gene3D" id="1.10.10.10">
    <property type="entry name" value="Winged helix-like DNA-binding domain superfamily/Winged helix DNA-binding domain"/>
    <property type="match status" value="1"/>
</dbReference>
<dbReference type="GO" id="GO:0032993">
    <property type="term" value="C:protein-DNA complex"/>
    <property type="evidence" value="ECO:0007669"/>
    <property type="project" value="TreeGrafter"/>
</dbReference>
<dbReference type="Gene3D" id="6.10.250.690">
    <property type="match status" value="1"/>
</dbReference>
<name>A0A1E8PVK5_9BURK</name>
<feature type="DNA-binding region" description="OmpR/PhoB-type" evidence="7">
    <location>
        <begin position="124"/>
        <end position="227"/>
    </location>
</feature>
<dbReference type="InterPro" id="IPR001789">
    <property type="entry name" value="Sig_transdc_resp-reg_receiver"/>
</dbReference>
<dbReference type="PANTHER" id="PTHR48111:SF1">
    <property type="entry name" value="TWO-COMPONENT RESPONSE REGULATOR ORR33"/>
    <property type="match status" value="1"/>
</dbReference>
<evidence type="ECO:0000313" key="11">
    <source>
        <dbReference type="Proteomes" id="UP000092634"/>
    </source>
</evidence>
<dbReference type="InterPro" id="IPR001867">
    <property type="entry name" value="OmpR/PhoB-type_DNA-bd"/>
</dbReference>
<evidence type="ECO:0000256" key="7">
    <source>
        <dbReference type="PROSITE-ProRule" id="PRU01091"/>
    </source>
</evidence>
<evidence type="ECO:0000256" key="1">
    <source>
        <dbReference type="ARBA" id="ARBA00022553"/>
    </source>
</evidence>
<protein>
    <submittedName>
        <fullName evidence="10">DNA-binding response regulator</fullName>
    </submittedName>
</protein>
<comment type="caution">
    <text evidence="10">The sequence shown here is derived from an EMBL/GenBank/DDBJ whole genome shotgun (WGS) entry which is preliminary data.</text>
</comment>
<dbReference type="GO" id="GO:0006355">
    <property type="term" value="P:regulation of DNA-templated transcription"/>
    <property type="evidence" value="ECO:0007669"/>
    <property type="project" value="InterPro"/>
</dbReference>